<accession>A0A1V4CZ09</accession>
<dbReference type="PROSITE" id="PS51755">
    <property type="entry name" value="OMPR_PHOB"/>
    <property type="match status" value="1"/>
</dbReference>
<evidence type="ECO:0000256" key="4">
    <source>
        <dbReference type="ARBA" id="ARBA00023125"/>
    </source>
</evidence>
<dbReference type="CDD" id="cd15831">
    <property type="entry name" value="BTAD"/>
    <property type="match status" value="1"/>
</dbReference>
<dbReference type="SMART" id="SM00862">
    <property type="entry name" value="Trans_reg_C"/>
    <property type="match status" value="1"/>
</dbReference>
<dbReference type="SUPFAM" id="SSF46894">
    <property type="entry name" value="C-terminal effector domain of the bipartite response regulators"/>
    <property type="match status" value="1"/>
</dbReference>
<dbReference type="InterPro" id="IPR001867">
    <property type="entry name" value="OmpR/PhoB-type_DNA-bd"/>
</dbReference>
<dbReference type="InterPro" id="IPR036388">
    <property type="entry name" value="WH-like_DNA-bd_sf"/>
</dbReference>
<comment type="caution">
    <text evidence="9">The sequence shown here is derived from an EMBL/GenBank/DDBJ whole genome shotgun (WGS) entry which is preliminary data.</text>
</comment>
<dbReference type="Proteomes" id="UP000033615">
    <property type="component" value="Unassembled WGS sequence"/>
</dbReference>
<dbReference type="GO" id="GO:0003677">
    <property type="term" value="F:DNA binding"/>
    <property type="evidence" value="ECO:0007669"/>
    <property type="project" value="UniProtKB-UniRule"/>
</dbReference>
<organism evidence="9 10">
    <name type="scientific">Streptomyces antioxidans</name>
    <dbReference type="NCBI Taxonomy" id="1507734"/>
    <lineage>
        <taxon>Bacteria</taxon>
        <taxon>Bacillati</taxon>
        <taxon>Actinomycetota</taxon>
        <taxon>Actinomycetes</taxon>
        <taxon>Kitasatosporales</taxon>
        <taxon>Streptomycetaceae</taxon>
        <taxon>Streptomyces</taxon>
    </lineage>
</organism>
<dbReference type="InterPro" id="IPR051677">
    <property type="entry name" value="AfsR-DnrI-RedD_regulator"/>
</dbReference>
<dbReference type="OrthoDB" id="581105at2"/>
<dbReference type="Pfam" id="PF03704">
    <property type="entry name" value="BTAD"/>
    <property type="match status" value="1"/>
</dbReference>
<keyword evidence="2" id="KW-0902">Two-component regulatory system</keyword>
<evidence type="ECO:0000256" key="3">
    <source>
        <dbReference type="ARBA" id="ARBA00023015"/>
    </source>
</evidence>
<dbReference type="GO" id="GO:0006355">
    <property type="term" value="P:regulation of DNA-templated transcription"/>
    <property type="evidence" value="ECO:0007669"/>
    <property type="project" value="InterPro"/>
</dbReference>
<feature type="region of interest" description="Disordered" evidence="7">
    <location>
        <begin position="620"/>
        <end position="650"/>
    </location>
</feature>
<evidence type="ECO:0000259" key="8">
    <source>
        <dbReference type="PROSITE" id="PS51755"/>
    </source>
</evidence>
<keyword evidence="5" id="KW-0804">Transcription</keyword>
<evidence type="ECO:0000256" key="6">
    <source>
        <dbReference type="PROSITE-ProRule" id="PRU01091"/>
    </source>
</evidence>
<evidence type="ECO:0000313" key="9">
    <source>
        <dbReference type="EMBL" id="OPF73779.1"/>
    </source>
</evidence>
<dbReference type="EMBL" id="LAKD02000086">
    <property type="protein sequence ID" value="OPF73779.1"/>
    <property type="molecule type" value="Genomic_DNA"/>
</dbReference>
<evidence type="ECO:0000256" key="2">
    <source>
        <dbReference type="ARBA" id="ARBA00023012"/>
    </source>
</evidence>
<evidence type="ECO:0000256" key="7">
    <source>
        <dbReference type="SAM" id="MobiDB-lite"/>
    </source>
</evidence>
<dbReference type="Gene3D" id="1.25.40.10">
    <property type="entry name" value="Tetratricopeptide repeat domain"/>
    <property type="match status" value="1"/>
</dbReference>
<dbReference type="PANTHER" id="PTHR35807">
    <property type="entry name" value="TRANSCRIPTIONAL REGULATOR REDD-RELATED"/>
    <property type="match status" value="1"/>
</dbReference>
<dbReference type="AlphaFoldDB" id="A0A1V4CZ09"/>
<dbReference type="GO" id="GO:0000160">
    <property type="term" value="P:phosphorelay signal transduction system"/>
    <property type="evidence" value="ECO:0007669"/>
    <property type="project" value="UniProtKB-KW"/>
</dbReference>
<dbReference type="Gene3D" id="3.40.50.300">
    <property type="entry name" value="P-loop containing nucleotide triphosphate hydrolases"/>
    <property type="match status" value="1"/>
</dbReference>
<comment type="similarity">
    <text evidence="1">Belongs to the AfsR/DnrI/RedD regulatory family.</text>
</comment>
<evidence type="ECO:0000256" key="5">
    <source>
        <dbReference type="ARBA" id="ARBA00023163"/>
    </source>
</evidence>
<feature type="domain" description="OmpR/PhoB-type" evidence="8">
    <location>
        <begin position="1"/>
        <end position="98"/>
    </location>
</feature>
<dbReference type="InterPro" id="IPR027417">
    <property type="entry name" value="P-loop_NTPase"/>
</dbReference>
<protein>
    <recommendedName>
        <fullName evidence="8">OmpR/PhoB-type domain-containing protein</fullName>
    </recommendedName>
</protein>
<dbReference type="Gene3D" id="1.10.10.10">
    <property type="entry name" value="Winged helix-like DNA-binding domain superfamily/Winged helix DNA-binding domain"/>
    <property type="match status" value="1"/>
</dbReference>
<keyword evidence="3" id="KW-0805">Transcription regulation</keyword>
<dbReference type="SUPFAM" id="SSF48452">
    <property type="entry name" value="TPR-like"/>
    <property type="match status" value="1"/>
</dbReference>
<gene>
    <name evidence="9" type="ORF">VT50_0227885</name>
</gene>
<keyword evidence="4 6" id="KW-0238">DNA-binding</keyword>
<dbReference type="PANTHER" id="PTHR35807:SF1">
    <property type="entry name" value="TRANSCRIPTIONAL REGULATOR REDD"/>
    <property type="match status" value="1"/>
</dbReference>
<sequence length="650" mass="70337">MKFYVLGSLRVSDGEGPPITLVGRRDRAFLAELLAHAGQSVSTDHIVEATTPDPPLTKRANTVHVRVSRLRSLFRSLAGSDSVTSVISTQPGGYRLVPAEVDSEQFEKLLGAAMRERDKGHLDEAAVRFDRALSLWEGDAFSDADAGDCVAAEADRLAELRLVALEEQTAVMLAMGAHAQVVSRLKPLIERYPLRETLYHHLMSALHQSGRPAEALAVYAALRAKLVDELGTEPTPEVQLLYRALLSPQTKHHEPTAVCPPFTVLASRRAPSQLPCDIADFVPRETTDVLACVLTASDRTATAVTAITGQGGAGKTVTAVHLAHRLLPWFPDGQLYVDLGGTTGHPTDPAAALAQMLLALDRPTSALPEGLGAQAACFRDSLSGRRVLTVLDDAADEAQVRHLLPGNVESAVIITSRERLTGLPFTARVEHDQMSPHQALLFLRRVLGTSRVDRDLTAARELARLCDCLPLALRIAAARLADRPHWSFGDLVHRLTHRPRPLDELTHGPLSVRSCFAPAYHQLAEDDRRLFRMLGLSGVRGLSAPPGTELPSLAVPDVTEALERLADNRLLNVAHTGGPGAVPRFWLHGLVSAYARERAEAEASEIERAAAQELRHLEEREAAVPVLPAATGRGRSGRHGTWGSVGREPP</sequence>
<name>A0A1V4CZ09_9ACTN</name>
<dbReference type="PRINTS" id="PR00364">
    <property type="entry name" value="DISEASERSIST"/>
</dbReference>
<dbReference type="SUPFAM" id="SSF52540">
    <property type="entry name" value="P-loop containing nucleoside triphosphate hydrolases"/>
    <property type="match status" value="1"/>
</dbReference>
<evidence type="ECO:0000256" key="1">
    <source>
        <dbReference type="ARBA" id="ARBA00005820"/>
    </source>
</evidence>
<proteinExistence type="inferred from homology"/>
<reference evidence="9" key="1">
    <citation type="submission" date="2016-12" db="EMBL/GenBank/DDBJ databases">
        <title>Genome sequence of Streptomyces antioxidans MUSC 164.</title>
        <authorList>
            <person name="Lee L.-H."/>
            <person name="Ser H.-L."/>
        </authorList>
    </citation>
    <scope>NUCLEOTIDE SEQUENCE [LARGE SCALE GENOMIC DNA]</scope>
    <source>
        <strain evidence="9">MUSC 164</strain>
    </source>
</reference>
<dbReference type="InterPro" id="IPR016032">
    <property type="entry name" value="Sig_transdc_resp-reg_C-effctor"/>
</dbReference>
<feature type="DNA-binding region" description="OmpR/PhoB-type" evidence="6">
    <location>
        <begin position="1"/>
        <end position="98"/>
    </location>
</feature>
<evidence type="ECO:0000313" key="10">
    <source>
        <dbReference type="Proteomes" id="UP000033615"/>
    </source>
</evidence>
<dbReference type="GO" id="GO:0043531">
    <property type="term" value="F:ADP binding"/>
    <property type="evidence" value="ECO:0007669"/>
    <property type="project" value="InterPro"/>
</dbReference>
<keyword evidence="10" id="KW-1185">Reference proteome</keyword>
<dbReference type="InterPro" id="IPR011990">
    <property type="entry name" value="TPR-like_helical_dom_sf"/>
</dbReference>
<dbReference type="InterPro" id="IPR005158">
    <property type="entry name" value="BTAD"/>
</dbReference>
<dbReference type="SMART" id="SM01043">
    <property type="entry name" value="BTAD"/>
    <property type="match status" value="1"/>
</dbReference>